<proteinExistence type="predicted"/>
<dbReference type="Pfam" id="PF07963">
    <property type="entry name" value="N_methyl"/>
    <property type="match status" value="1"/>
</dbReference>
<dbReference type="AlphaFoldDB" id="A0A2K8U8V0"/>
<dbReference type="SUPFAM" id="SSF54523">
    <property type="entry name" value="Pili subunits"/>
    <property type="match status" value="1"/>
</dbReference>
<dbReference type="InterPro" id="IPR045584">
    <property type="entry name" value="Pilin-like"/>
</dbReference>
<dbReference type="NCBIfam" id="TIGR02532">
    <property type="entry name" value="IV_pilin_GFxxxE"/>
    <property type="match status" value="1"/>
</dbReference>
<dbReference type="Proteomes" id="UP000232638">
    <property type="component" value="Chromosome"/>
</dbReference>
<keyword evidence="1" id="KW-0812">Transmembrane</keyword>
<dbReference type="PANTHER" id="PTHR30093:SF47">
    <property type="entry name" value="TYPE IV PILUS NON-CORE MINOR PILIN PILE"/>
    <property type="match status" value="1"/>
</dbReference>
<keyword evidence="1" id="KW-1133">Transmembrane helix</keyword>
<dbReference type="InterPro" id="IPR031982">
    <property type="entry name" value="PilE-like"/>
</dbReference>
<dbReference type="RefSeq" id="WP_100919593.1">
    <property type="nucleotide sequence ID" value="NZ_CP020370.1"/>
</dbReference>
<keyword evidence="3" id="KW-1185">Reference proteome</keyword>
<dbReference type="PROSITE" id="PS00409">
    <property type="entry name" value="PROKAR_NTER_METHYL"/>
    <property type="match status" value="1"/>
</dbReference>
<keyword evidence="1" id="KW-0472">Membrane</keyword>
<dbReference type="EMBL" id="CP020370">
    <property type="protein sequence ID" value="AUB81839.1"/>
    <property type="molecule type" value="Genomic_DNA"/>
</dbReference>
<evidence type="ECO:0000313" key="2">
    <source>
        <dbReference type="EMBL" id="AUB81839.1"/>
    </source>
</evidence>
<sequence>MLSSQVIGLSAPRVKSGALGRTRPGRGFTLIELLVAVAIVAILAAIAYPSYRSQISKTRRADAESVLMQAAQFMERTYTESGSYNPTGFSFPFTKSPIDGTVTYYTITRRPDRWAITITGEPASTMTAATGFVIRADPAGGPEAGAGLIEIDSSGRRWWDKDNDTTVDSGEDSWSQ</sequence>
<gene>
    <name evidence="2" type="ORF">THSYN_13290</name>
</gene>
<dbReference type="GO" id="GO:0043683">
    <property type="term" value="P:type IV pilus assembly"/>
    <property type="evidence" value="ECO:0007669"/>
    <property type="project" value="InterPro"/>
</dbReference>
<dbReference type="Pfam" id="PF16732">
    <property type="entry name" value="ComP_DUS"/>
    <property type="match status" value="1"/>
</dbReference>
<protein>
    <recommendedName>
        <fullName evidence="4">General secretion pathway protein GspH</fullName>
    </recommendedName>
</protein>
<dbReference type="InterPro" id="IPR012902">
    <property type="entry name" value="N_methyl_site"/>
</dbReference>
<organism evidence="2 3">
    <name type="scientific">Candidatus Thiodictyon syntrophicum</name>
    <dbReference type="NCBI Taxonomy" id="1166950"/>
    <lineage>
        <taxon>Bacteria</taxon>
        <taxon>Pseudomonadati</taxon>
        <taxon>Pseudomonadota</taxon>
        <taxon>Gammaproteobacteria</taxon>
        <taxon>Chromatiales</taxon>
        <taxon>Chromatiaceae</taxon>
        <taxon>Thiodictyon</taxon>
    </lineage>
</organism>
<dbReference type="Gene3D" id="3.30.700.10">
    <property type="entry name" value="Glycoprotein, Type 4 Pilin"/>
    <property type="match status" value="1"/>
</dbReference>
<evidence type="ECO:0008006" key="4">
    <source>
        <dbReference type="Google" id="ProtNLM"/>
    </source>
</evidence>
<name>A0A2K8U8V0_9GAMM</name>
<dbReference type="PANTHER" id="PTHR30093">
    <property type="entry name" value="GENERAL SECRETION PATHWAY PROTEIN G"/>
    <property type="match status" value="1"/>
</dbReference>
<evidence type="ECO:0000256" key="1">
    <source>
        <dbReference type="SAM" id="Phobius"/>
    </source>
</evidence>
<evidence type="ECO:0000313" key="3">
    <source>
        <dbReference type="Proteomes" id="UP000232638"/>
    </source>
</evidence>
<accession>A0A2K8U8V0</accession>
<feature type="transmembrane region" description="Helical" evidence="1">
    <location>
        <begin position="28"/>
        <end position="51"/>
    </location>
</feature>
<dbReference type="KEGG" id="tsy:THSYN_13290"/>
<dbReference type="OrthoDB" id="5296638at2"/>
<reference evidence="2 3" key="1">
    <citation type="submission" date="2017-03" db="EMBL/GenBank/DDBJ databases">
        <title>Complete genome sequence of Candidatus 'Thiodictyon syntrophicum' sp. nov. strain Cad16T, a photolithoautotroph purple sulfur bacterium isolated from an alpine meromictic lake.</title>
        <authorList>
            <person name="Luedin S.M."/>
            <person name="Pothier J.F."/>
            <person name="Danza F."/>
            <person name="Storelli N."/>
            <person name="Wittwer M."/>
            <person name="Tonolla M."/>
        </authorList>
    </citation>
    <scope>NUCLEOTIDE SEQUENCE [LARGE SCALE GENOMIC DNA]</scope>
    <source>
        <strain evidence="2 3">Cad16T</strain>
    </source>
</reference>